<dbReference type="InterPro" id="IPR036179">
    <property type="entry name" value="Ig-like_dom_sf"/>
</dbReference>
<name>A0AAW2A3K8_CULAL</name>
<evidence type="ECO:0000313" key="5">
    <source>
        <dbReference type="Proteomes" id="UP001479290"/>
    </source>
</evidence>
<evidence type="ECO:0000256" key="2">
    <source>
        <dbReference type="SAM" id="SignalP"/>
    </source>
</evidence>
<organism evidence="4 5">
    <name type="scientific">Culter alburnus</name>
    <name type="common">Topmouth culter</name>
    <dbReference type="NCBI Taxonomy" id="194366"/>
    <lineage>
        <taxon>Eukaryota</taxon>
        <taxon>Metazoa</taxon>
        <taxon>Chordata</taxon>
        <taxon>Craniata</taxon>
        <taxon>Vertebrata</taxon>
        <taxon>Euteleostomi</taxon>
        <taxon>Actinopterygii</taxon>
        <taxon>Neopterygii</taxon>
        <taxon>Teleostei</taxon>
        <taxon>Ostariophysi</taxon>
        <taxon>Cypriniformes</taxon>
        <taxon>Xenocyprididae</taxon>
        <taxon>Xenocypridinae</taxon>
        <taxon>Culter</taxon>
    </lineage>
</organism>
<evidence type="ECO:0000256" key="1">
    <source>
        <dbReference type="SAM" id="MobiDB-lite"/>
    </source>
</evidence>
<accession>A0AAW2A3K8</accession>
<keyword evidence="5" id="KW-1185">Reference proteome</keyword>
<dbReference type="SUPFAM" id="SSF48726">
    <property type="entry name" value="Immunoglobulin"/>
    <property type="match status" value="1"/>
</dbReference>
<comment type="caution">
    <text evidence="4">The sequence shown here is derived from an EMBL/GenBank/DDBJ whole genome shotgun (WGS) entry which is preliminary data.</text>
</comment>
<dbReference type="Gene3D" id="2.60.40.10">
    <property type="entry name" value="Immunoglobulins"/>
    <property type="match status" value="1"/>
</dbReference>
<feature type="region of interest" description="Disordered" evidence="1">
    <location>
        <begin position="118"/>
        <end position="140"/>
    </location>
</feature>
<feature type="signal peptide" evidence="2">
    <location>
        <begin position="1"/>
        <end position="20"/>
    </location>
</feature>
<protein>
    <recommendedName>
        <fullName evidence="3">Immunoglobulin domain-containing protein</fullName>
    </recommendedName>
</protein>
<dbReference type="EMBL" id="JAWDJR010000010">
    <property type="protein sequence ID" value="KAK9967346.1"/>
    <property type="molecule type" value="Genomic_DNA"/>
</dbReference>
<dbReference type="SMART" id="SM00409">
    <property type="entry name" value="IG"/>
    <property type="match status" value="1"/>
</dbReference>
<gene>
    <name evidence="4" type="ORF">ABG768_001749</name>
</gene>
<sequence>MKTLLLSLLCVFVWSQHTQGFTDQQVTLGQSVTVTCEFRLKAVTWFMIKPFVRSVKILQTFESEEAEYYDEKFRNKYSEGSRSQLIINNVTADDLGIYYCIMPGWGISDGIRLDTTDVTQEDSEGSGSGSGSGSGMDSEI</sequence>
<dbReference type="InterPro" id="IPR013106">
    <property type="entry name" value="Ig_V-set"/>
</dbReference>
<feature type="chain" id="PRO_5043441618" description="Immunoglobulin domain-containing protein" evidence="2">
    <location>
        <begin position="21"/>
        <end position="140"/>
    </location>
</feature>
<dbReference type="Proteomes" id="UP001479290">
    <property type="component" value="Unassembled WGS sequence"/>
</dbReference>
<dbReference type="InterPro" id="IPR003599">
    <property type="entry name" value="Ig_sub"/>
</dbReference>
<keyword evidence="2" id="KW-0732">Signal</keyword>
<dbReference type="Pfam" id="PF07686">
    <property type="entry name" value="V-set"/>
    <property type="match status" value="1"/>
</dbReference>
<dbReference type="AlphaFoldDB" id="A0AAW2A3K8"/>
<evidence type="ECO:0000313" key="4">
    <source>
        <dbReference type="EMBL" id="KAK9967346.1"/>
    </source>
</evidence>
<feature type="domain" description="Immunoglobulin" evidence="3">
    <location>
        <begin position="21"/>
        <end position="121"/>
    </location>
</feature>
<evidence type="ECO:0000259" key="3">
    <source>
        <dbReference type="SMART" id="SM00409"/>
    </source>
</evidence>
<reference evidence="4 5" key="1">
    <citation type="submission" date="2024-05" db="EMBL/GenBank/DDBJ databases">
        <title>A high-quality chromosomal-level genome assembly of Topmouth culter (Culter alburnus).</title>
        <authorList>
            <person name="Zhao H."/>
        </authorList>
    </citation>
    <scope>NUCLEOTIDE SEQUENCE [LARGE SCALE GENOMIC DNA]</scope>
    <source>
        <strain evidence="4">CATC2023</strain>
        <tissue evidence="4">Muscle</tissue>
    </source>
</reference>
<dbReference type="InterPro" id="IPR013783">
    <property type="entry name" value="Ig-like_fold"/>
</dbReference>
<proteinExistence type="predicted"/>